<protein>
    <submittedName>
        <fullName evidence="1">Uncharacterized protein</fullName>
    </submittedName>
</protein>
<evidence type="ECO:0000313" key="1">
    <source>
        <dbReference type="EMBL" id="RUP43312.1"/>
    </source>
</evidence>
<organism evidence="1 2">
    <name type="scientific">Jimgerdemannia flammicorona</name>
    <dbReference type="NCBI Taxonomy" id="994334"/>
    <lineage>
        <taxon>Eukaryota</taxon>
        <taxon>Fungi</taxon>
        <taxon>Fungi incertae sedis</taxon>
        <taxon>Mucoromycota</taxon>
        <taxon>Mucoromycotina</taxon>
        <taxon>Endogonomycetes</taxon>
        <taxon>Endogonales</taxon>
        <taxon>Endogonaceae</taxon>
        <taxon>Jimgerdemannia</taxon>
    </lineage>
</organism>
<dbReference type="Proteomes" id="UP000268093">
    <property type="component" value="Unassembled WGS sequence"/>
</dbReference>
<name>A0A433CXK2_9FUNG</name>
<accession>A0A433CXK2</accession>
<gene>
    <name evidence="1" type="ORF">BC936DRAFT_137353</name>
</gene>
<reference evidence="1 2" key="1">
    <citation type="journal article" date="2018" name="New Phytol.">
        <title>Phylogenomics of Endogonaceae and evolution of mycorrhizas within Mucoromycota.</title>
        <authorList>
            <person name="Chang Y."/>
            <person name="Desiro A."/>
            <person name="Na H."/>
            <person name="Sandor L."/>
            <person name="Lipzen A."/>
            <person name="Clum A."/>
            <person name="Barry K."/>
            <person name="Grigoriev I.V."/>
            <person name="Martin F.M."/>
            <person name="Stajich J.E."/>
            <person name="Smith M.E."/>
            <person name="Bonito G."/>
            <person name="Spatafora J.W."/>
        </authorList>
    </citation>
    <scope>NUCLEOTIDE SEQUENCE [LARGE SCALE GENOMIC DNA]</scope>
    <source>
        <strain evidence="1 2">GMNB39</strain>
    </source>
</reference>
<proteinExistence type="predicted"/>
<sequence length="88" mass="9594">MVIKLLPGTPRASSFGRTYNLRTVKLAEPAHVKIQTGFSLVALGRPLVAHASLGVEPRFWTAIILHLANDPVSNPISHGMNGDPRRMK</sequence>
<dbReference type="AlphaFoldDB" id="A0A433CXK2"/>
<dbReference type="EMBL" id="RBNI01011278">
    <property type="protein sequence ID" value="RUP43312.1"/>
    <property type="molecule type" value="Genomic_DNA"/>
</dbReference>
<comment type="caution">
    <text evidence="1">The sequence shown here is derived from an EMBL/GenBank/DDBJ whole genome shotgun (WGS) entry which is preliminary data.</text>
</comment>
<keyword evidence="2" id="KW-1185">Reference proteome</keyword>
<evidence type="ECO:0000313" key="2">
    <source>
        <dbReference type="Proteomes" id="UP000268093"/>
    </source>
</evidence>